<accession>A0A4R5VF76</accession>
<dbReference type="CDD" id="cd02440">
    <property type="entry name" value="AdoMet_MTases"/>
    <property type="match status" value="1"/>
</dbReference>
<protein>
    <submittedName>
        <fullName evidence="2">Class I SAM-dependent methyltransferase</fullName>
    </submittedName>
</protein>
<sequence>MTMDYEKKVQEQINQYANNALRFFPPDAHKYWMRNYMTPKMRDVFGVDHFIDMYLSAIPTDKDHVNILSIGSGDGQLELALAQRLIARGQPEFTIHVTELSDIRQQRTRERVAREGLQDRFEFHIVDFNRAFIPGSFDMMFAHHVLHHIVELEFLFDQIAEGLAPDGVFATIDMIGRNGHMRWPEALEYTELAWEFVPEHWKYNFQFNAFHEKYLNFDCSKSGFEGIRAQDILPLLIEKFDFSKFVAGGGFMDVIFDRGYGQSIDMANPGEKALVDFLSRTNELLLETDRIKPTMIFAHMTRKADVPAEPVIWGNMTPGFAVRPVAPSED</sequence>
<dbReference type="SUPFAM" id="SSF53335">
    <property type="entry name" value="S-adenosyl-L-methionine-dependent methyltransferases"/>
    <property type="match status" value="1"/>
</dbReference>
<comment type="caution">
    <text evidence="2">The sequence shown here is derived from an EMBL/GenBank/DDBJ whole genome shotgun (WGS) entry which is preliminary data.</text>
</comment>
<gene>
    <name evidence="2" type="ORF">E1832_06210</name>
</gene>
<dbReference type="InterPro" id="IPR029063">
    <property type="entry name" value="SAM-dependent_MTases_sf"/>
</dbReference>
<reference evidence="2 3" key="1">
    <citation type="submission" date="2019-03" db="EMBL/GenBank/DDBJ databases">
        <title>Ruegeria lutea sp. nov., a novel strain, isolated from marine sediment, the Masan Bay, South Korea.</title>
        <authorList>
            <person name="Kim J."/>
            <person name="Kim D.-Y."/>
            <person name="Lee S.-S."/>
        </authorList>
    </citation>
    <scope>NUCLEOTIDE SEQUENCE [LARGE SCALE GENOMIC DNA]</scope>
    <source>
        <strain evidence="2 3">318-1</strain>
    </source>
</reference>
<dbReference type="RefSeq" id="WP_133358872.1">
    <property type="nucleotide sequence ID" value="NZ_SMUV01000056.1"/>
</dbReference>
<dbReference type="AlphaFoldDB" id="A0A4R5VF76"/>
<evidence type="ECO:0000313" key="2">
    <source>
        <dbReference type="EMBL" id="TDK50404.1"/>
    </source>
</evidence>
<evidence type="ECO:0000259" key="1">
    <source>
        <dbReference type="Pfam" id="PF08242"/>
    </source>
</evidence>
<keyword evidence="2" id="KW-0489">Methyltransferase</keyword>
<keyword evidence="2" id="KW-0808">Transferase</keyword>
<dbReference type="InterPro" id="IPR013217">
    <property type="entry name" value="Methyltransf_12"/>
</dbReference>
<keyword evidence="3" id="KW-1185">Reference proteome</keyword>
<dbReference type="EMBL" id="SMUV01000056">
    <property type="protein sequence ID" value="TDK50404.1"/>
    <property type="molecule type" value="Genomic_DNA"/>
</dbReference>
<name>A0A4R5VF76_9RHOB</name>
<dbReference type="Gene3D" id="3.40.50.150">
    <property type="entry name" value="Vaccinia Virus protein VP39"/>
    <property type="match status" value="1"/>
</dbReference>
<organism evidence="2 3">
    <name type="scientific">Antarcticimicrobium luteum</name>
    <dbReference type="NCBI Taxonomy" id="2547397"/>
    <lineage>
        <taxon>Bacteria</taxon>
        <taxon>Pseudomonadati</taxon>
        <taxon>Pseudomonadota</taxon>
        <taxon>Alphaproteobacteria</taxon>
        <taxon>Rhodobacterales</taxon>
        <taxon>Paracoccaceae</taxon>
        <taxon>Antarcticimicrobium</taxon>
    </lineage>
</organism>
<dbReference type="GO" id="GO:0008168">
    <property type="term" value="F:methyltransferase activity"/>
    <property type="evidence" value="ECO:0007669"/>
    <property type="project" value="UniProtKB-KW"/>
</dbReference>
<dbReference type="GO" id="GO:0032259">
    <property type="term" value="P:methylation"/>
    <property type="evidence" value="ECO:0007669"/>
    <property type="project" value="UniProtKB-KW"/>
</dbReference>
<evidence type="ECO:0000313" key="3">
    <source>
        <dbReference type="Proteomes" id="UP000295301"/>
    </source>
</evidence>
<dbReference type="Proteomes" id="UP000295301">
    <property type="component" value="Unassembled WGS sequence"/>
</dbReference>
<dbReference type="OrthoDB" id="582295at2"/>
<dbReference type="Pfam" id="PF08242">
    <property type="entry name" value="Methyltransf_12"/>
    <property type="match status" value="1"/>
</dbReference>
<proteinExistence type="predicted"/>
<feature type="domain" description="Methyltransferase type 12" evidence="1">
    <location>
        <begin position="68"/>
        <end position="169"/>
    </location>
</feature>